<keyword evidence="2" id="KW-1185">Reference proteome</keyword>
<evidence type="ECO:0000313" key="2">
    <source>
        <dbReference type="Proteomes" id="UP000295543"/>
    </source>
</evidence>
<reference evidence="1 2" key="1">
    <citation type="submission" date="2019-03" db="EMBL/GenBank/DDBJ databases">
        <title>Luteimonas zhaokaii sp.nov., isolated from the rectal contents of Plateau pika in Yushu, Qinghai Province, China.</title>
        <authorList>
            <person name="Zhang G."/>
        </authorList>
    </citation>
    <scope>NUCLEOTIDE SEQUENCE [LARGE SCALE GENOMIC DNA]</scope>
    <source>
        <strain evidence="1 2">THG-MD21</strain>
    </source>
</reference>
<accession>A0A4R5U8A8</accession>
<dbReference type="Proteomes" id="UP000295543">
    <property type="component" value="Unassembled WGS sequence"/>
</dbReference>
<sequence length="261" mass="28552">MGQITRTTNPTGLRQIDKKNFIVRVKDDGLGGRVFWIDYFNYLSAKLDATVQISCIAHAGNTEESFDLGSVSDFNKEPLSLRTLATDKPLKFRFIFNNPGESLLIGYTDGVRALDEAGKLGSSLVDIEPTSLHGVAWKLVLPEGTGAGEKPNVLVEKSLFPTAVSAAGHPWFGVLVMPEVMRQIAMSIAENPSALDDSESWLAPWADFISSLDMEPSVELEEDDTIAQIAWADEVVHKFAGKGIFRHHMSNALAEMNGEKS</sequence>
<evidence type="ECO:0000313" key="1">
    <source>
        <dbReference type="EMBL" id="TDK30715.1"/>
    </source>
</evidence>
<dbReference type="RefSeq" id="WP_133393788.1">
    <property type="nucleotide sequence ID" value="NZ_SMTG01000004.1"/>
</dbReference>
<name>A0A4R5U8A8_9GAMM</name>
<organism evidence="1 2">
    <name type="scientific">Luteimonas terrae</name>
    <dbReference type="NCBI Taxonomy" id="1530191"/>
    <lineage>
        <taxon>Bacteria</taxon>
        <taxon>Pseudomonadati</taxon>
        <taxon>Pseudomonadota</taxon>
        <taxon>Gammaproteobacteria</taxon>
        <taxon>Lysobacterales</taxon>
        <taxon>Lysobacteraceae</taxon>
        <taxon>Luteimonas</taxon>
    </lineage>
</organism>
<dbReference type="OrthoDB" id="7057053at2"/>
<protein>
    <submittedName>
        <fullName evidence="1">Uncharacterized protein</fullName>
    </submittedName>
</protein>
<dbReference type="EMBL" id="SMTG01000004">
    <property type="protein sequence ID" value="TDK30715.1"/>
    <property type="molecule type" value="Genomic_DNA"/>
</dbReference>
<dbReference type="AlphaFoldDB" id="A0A4R5U8A8"/>
<proteinExistence type="predicted"/>
<comment type="caution">
    <text evidence="1">The sequence shown here is derived from an EMBL/GenBank/DDBJ whole genome shotgun (WGS) entry which is preliminary data.</text>
</comment>
<gene>
    <name evidence="1" type="ORF">E2F49_10205</name>
</gene>